<dbReference type="OrthoDB" id="8964201at2"/>
<evidence type="ECO:0000313" key="2">
    <source>
        <dbReference type="Proteomes" id="UP000295509"/>
    </source>
</evidence>
<reference evidence="1 2" key="1">
    <citation type="submission" date="2019-03" db="EMBL/GenBank/DDBJ databases">
        <title>Genomic Encyclopedia of Type Strains, Phase III (KMG-III): the genomes of soil and plant-associated and newly described type strains.</title>
        <authorList>
            <person name="Whitman W."/>
        </authorList>
    </citation>
    <scope>NUCLEOTIDE SEQUENCE [LARGE SCALE GENOMIC DNA]</scope>
    <source>
        <strain evidence="1 2">LMG 29544</strain>
    </source>
</reference>
<dbReference type="EMBL" id="SORE01000011">
    <property type="protein sequence ID" value="TDY48314.1"/>
    <property type="molecule type" value="Genomic_DNA"/>
</dbReference>
<gene>
    <name evidence="1" type="ORF">BX592_111249</name>
</gene>
<protein>
    <submittedName>
        <fullName evidence="1">Uncharacterized protein</fullName>
    </submittedName>
</protein>
<name>A0A4R8LSC5_9BURK</name>
<proteinExistence type="predicted"/>
<dbReference type="RefSeq" id="WP_134192928.1">
    <property type="nucleotide sequence ID" value="NZ_JBHLUW010000061.1"/>
</dbReference>
<evidence type="ECO:0000313" key="1">
    <source>
        <dbReference type="EMBL" id="TDY48314.1"/>
    </source>
</evidence>
<keyword evidence="2" id="KW-1185">Reference proteome</keyword>
<accession>A0A4R8LSC5</accession>
<dbReference type="AlphaFoldDB" id="A0A4R8LSC5"/>
<organism evidence="1 2">
    <name type="scientific">Paraburkholderia rhizosphaerae</name>
    <dbReference type="NCBI Taxonomy" id="480658"/>
    <lineage>
        <taxon>Bacteria</taxon>
        <taxon>Pseudomonadati</taxon>
        <taxon>Pseudomonadota</taxon>
        <taxon>Betaproteobacteria</taxon>
        <taxon>Burkholderiales</taxon>
        <taxon>Burkholderiaceae</taxon>
        <taxon>Paraburkholderia</taxon>
    </lineage>
</organism>
<sequence length="138" mass="15265">MPDVLDLPIARGAAPFDPIGKTVSEVVRQIEEALRHTEIEPEWVGIANTIGDDDESLYGLRPSAQWPECERTRERLAISVARGRCEGWIVQVDHVCYRVAAPTGAGSWQSTPLLRIKSLSRSQAWSVAAVISRMLDVD</sequence>
<dbReference type="Proteomes" id="UP000295509">
    <property type="component" value="Unassembled WGS sequence"/>
</dbReference>
<comment type="caution">
    <text evidence="1">The sequence shown here is derived from an EMBL/GenBank/DDBJ whole genome shotgun (WGS) entry which is preliminary data.</text>
</comment>